<organism evidence="1">
    <name type="scientific">Spodoptera frugiperda</name>
    <name type="common">Fall armyworm</name>
    <dbReference type="NCBI Taxonomy" id="7108"/>
    <lineage>
        <taxon>Eukaryota</taxon>
        <taxon>Metazoa</taxon>
        <taxon>Ecdysozoa</taxon>
        <taxon>Arthropoda</taxon>
        <taxon>Hexapoda</taxon>
        <taxon>Insecta</taxon>
        <taxon>Pterygota</taxon>
        <taxon>Neoptera</taxon>
        <taxon>Endopterygota</taxon>
        <taxon>Lepidoptera</taxon>
        <taxon>Glossata</taxon>
        <taxon>Ditrysia</taxon>
        <taxon>Noctuoidea</taxon>
        <taxon>Noctuidae</taxon>
        <taxon>Amphipyrinae</taxon>
        <taxon>Spodoptera</taxon>
    </lineage>
</organism>
<dbReference type="AlphaFoldDB" id="A0A2H1VWM8"/>
<protein>
    <submittedName>
        <fullName evidence="1">SFRICE_010065</fullName>
    </submittedName>
</protein>
<evidence type="ECO:0000313" key="1">
    <source>
        <dbReference type="EMBL" id="SOQ44614.1"/>
    </source>
</evidence>
<sequence>MVVSDDATYPRSNLFTRALETPRIYPSGNTDSGKVFHSLLVRTSLHPMMTICSTIIGLGIKSITSFHIFDFP</sequence>
<proteinExistence type="predicted"/>
<name>A0A2H1VWM8_SPOFR</name>
<gene>
    <name evidence="1" type="ORF">SFRICE_010065</name>
</gene>
<accession>A0A2H1VWM8</accession>
<dbReference type="EMBL" id="ODYU01004586">
    <property type="protein sequence ID" value="SOQ44614.1"/>
    <property type="molecule type" value="Genomic_DNA"/>
</dbReference>
<reference evidence="1" key="1">
    <citation type="submission" date="2016-07" db="EMBL/GenBank/DDBJ databases">
        <authorList>
            <person name="Bretaudeau A."/>
        </authorList>
    </citation>
    <scope>NUCLEOTIDE SEQUENCE</scope>
    <source>
        <strain evidence="1">Rice</strain>
        <tissue evidence="1">Whole body</tissue>
    </source>
</reference>